<dbReference type="SUPFAM" id="SSF46689">
    <property type="entry name" value="Homeodomain-like"/>
    <property type="match status" value="2"/>
</dbReference>
<dbReference type="EMBL" id="VIKU02000004">
    <property type="protein sequence ID" value="NHF60705.1"/>
    <property type="molecule type" value="Genomic_DNA"/>
</dbReference>
<evidence type="ECO:0000256" key="3">
    <source>
        <dbReference type="ARBA" id="ARBA00023163"/>
    </source>
</evidence>
<dbReference type="InterPro" id="IPR018062">
    <property type="entry name" value="HTH_AraC-typ_CS"/>
</dbReference>
<reference evidence="5" key="1">
    <citation type="submission" date="2019-07" db="EMBL/GenBank/DDBJ databases">
        <authorList>
            <person name="De-Chao Zhang Q."/>
        </authorList>
    </citation>
    <scope>NUCLEOTIDE SEQUENCE</scope>
    <source>
        <strain evidence="5">TP-CH-4</strain>
    </source>
</reference>
<keyword evidence="2" id="KW-0238">DNA-binding</keyword>
<dbReference type="InterPro" id="IPR050204">
    <property type="entry name" value="AraC_XylS_family_regulators"/>
</dbReference>
<evidence type="ECO:0000256" key="1">
    <source>
        <dbReference type="ARBA" id="ARBA00023015"/>
    </source>
</evidence>
<dbReference type="PANTHER" id="PTHR46796">
    <property type="entry name" value="HTH-TYPE TRANSCRIPTIONAL ACTIVATOR RHAS-RELATED"/>
    <property type="match status" value="1"/>
</dbReference>
<dbReference type="InterPro" id="IPR020449">
    <property type="entry name" value="Tscrpt_reg_AraC-type_HTH"/>
</dbReference>
<sequence>MKVVPQAFYQHPHIEKVMVDGLSCILLKSVRHTDVQNQRYLSAHALTLVLNGSLRIESFEGNLQIVRKNQLIFLPKGLYMISDIIPKDQAFEAVVFFFDEEVTDTFLEKNPPFKNGKEIETIVIDYNEELRLFTDTLLTLYRGRKQHQFTKAKLVELLHFVASSSKGKDFRAQLQSLKIRGRKKIRAFMEEHFDKPLDIEDYAYLTGRSISTFQRDFKRRFQISPKKWLIDKRLKKAAKLLREPSVSVNEITLEAGYGNTSHFIKAFRKKFGTSPKQYQIQHRENTFI</sequence>
<accession>A0A967E7J6</accession>
<dbReference type="Proteomes" id="UP000707206">
    <property type="component" value="Unassembled WGS sequence"/>
</dbReference>
<feature type="domain" description="HTH araC/xylS-type" evidence="4">
    <location>
        <begin position="183"/>
        <end position="281"/>
    </location>
</feature>
<proteinExistence type="predicted"/>
<dbReference type="SMART" id="SM00342">
    <property type="entry name" value="HTH_ARAC"/>
    <property type="match status" value="1"/>
</dbReference>
<keyword evidence="3" id="KW-0804">Transcription</keyword>
<evidence type="ECO:0000259" key="4">
    <source>
        <dbReference type="PROSITE" id="PS01124"/>
    </source>
</evidence>
<dbReference type="AlphaFoldDB" id="A0A967E7J6"/>
<reference evidence="5" key="2">
    <citation type="submission" date="2020-03" db="EMBL/GenBank/DDBJ databases">
        <title>Flavobacteriaceae bacterium strain TP-CH-4, a member of the family Flavobacteriaceae isolated from a deep-sea seamount.</title>
        <authorList>
            <person name="Zhang D.-C."/>
        </authorList>
    </citation>
    <scope>NUCLEOTIDE SEQUENCE</scope>
    <source>
        <strain evidence="5">TP-CH-4</strain>
    </source>
</reference>
<organism evidence="5 6">
    <name type="scientific">Pelagihabitans pacificus</name>
    <dbReference type="NCBI Taxonomy" id="2696054"/>
    <lineage>
        <taxon>Bacteria</taxon>
        <taxon>Pseudomonadati</taxon>
        <taxon>Bacteroidota</taxon>
        <taxon>Flavobacteriia</taxon>
        <taxon>Flavobacteriales</taxon>
        <taxon>Flavobacteriaceae</taxon>
        <taxon>Pelagihabitans</taxon>
    </lineage>
</organism>
<dbReference type="InterPro" id="IPR009057">
    <property type="entry name" value="Homeodomain-like_sf"/>
</dbReference>
<keyword evidence="1" id="KW-0805">Transcription regulation</keyword>
<dbReference type="InterPro" id="IPR054015">
    <property type="entry name" value="ExsA-like_N"/>
</dbReference>
<protein>
    <submittedName>
        <fullName evidence="5">Helix-turn-helix transcriptional regulator</fullName>
    </submittedName>
</protein>
<comment type="caution">
    <text evidence="5">The sequence shown here is derived from an EMBL/GenBank/DDBJ whole genome shotgun (WGS) entry which is preliminary data.</text>
</comment>
<keyword evidence="6" id="KW-1185">Reference proteome</keyword>
<dbReference type="Gene3D" id="1.10.10.60">
    <property type="entry name" value="Homeodomain-like"/>
    <property type="match status" value="2"/>
</dbReference>
<evidence type="ECO:0000313" key="5">
    <source>
        <dbReference type="EMBL" id="NHF60705.1"/>
    </source>
</evidence>
<dbReference type="GO" id="GO:0003700">
    <property type="term" value="F:DNA-binding transcription factor activity"/>
    <property type="evidence" value="ECO:0007669"/>
    <property type="project" value="InterPro"/>
</dbReference>
<dbReference type="Pfam" id="PF12833">
    <property type="entry name" value="HTH_18"/>
    <property type="match status" value="1"/>
</dbReference>
<name>A0A967E7J6_9FLAO</name>
<gene>
    <name evidence="5" type="ORF">FK220_015220</name>
</gene>
<evidence type="ECO:0000313" key="6">
    <source>
        <dbReference type="Proteomes" id="UP000707206"/>
    </source>
</evidence>
<dbReference type="PROSITE" id="PS00041">
    <property type="entry name" value="HTH_ARAC_FAMILY_1"/>
    <property type="match status" value="1"/>
</dbReference>
<dbReference type="PRINTS" id="PR00032">
    <property type="entry name" value="HTHARAC"/>
</dbReference>
<evidence type="ECO:0000256" key="2">
    <source>
        <dbReference type="ARBA" id="ARBA00023125"/>
    </source>
</evidence>
<dbReference type="PROSITE" id="PS01124">
    <property type="entry name" value="HTH_ARAC_FAMILY_2"/>
    <property type="match status" value="1"/>
</dbReference>
<dbReference type="RefSeq" id="WP_152575192.1">
    <property type="nucleotide sequence ID" value="NZ_VIKU02000004.1"/>
</dbReference>
<dbReference type="Pfam" id="PF22200">
    <property type="entry name" value="ExsA_N"/>
    <property type="match status" value="1"/>
</dbReference>
<dbReference type="InterPro" id="IPR018060">
    <property type="entry name" value="HTH_AraC"/>
</dbReference>
<dbReference type="GO" id="GO:0043565">
    <property type="term" value="F:sequence-specific DNA binding"/>
    <property type="evidence" value="ECO:0007669"/>
    <property type="project" value="InterPro"/>
</dbReference>